<dbReference type="EMBL" id="WWEQ01000081">
    <property type="protein sequence ID" value="MYM20825.1"/>
    <property type="molecule type" value="Genomic_DNA"/>
</dbReference>
<evidence type="ECO:0000256" key="1">
    <source>
        <dbReference type="ARBA" id="ARBA00004141"/>
    </source>
</evidence>
<keyword evidence="4 5" id="KW-0472">Membrane</keyword>
<dbReference type="PANTHER" id="PTHR38480:SF1">
    <property type="entry name" value="SLR0254 PROTEIN"/>
    <property type="match status" value="1"/>
</dbReference>
<dbReference type="InterPro" id="IPR010432">
    <property type="entry name" value="RDD"/>
</dbReference>
<organism evidence="7 8">
    <name type="scientific">Brevibacterium rongguiense</name>
    <dbReference type="NCBI Taxonomy" id="2695267"/>
    <lineage>
        <taxon>Bacteria</taxon>
        <taxon>Bacillati</taxon>
        <taxon>Actinomycetota</taxon>
        <taxon>Actinomycetes</taxon>
        <taxon>Micrococcales</taxon>
        <taxon>Brevibacteriaceae</taxon>
        <taxon>Brevibacterium</taxon>
    </lineage>
</organism>
<dbReference type="GO" id="GO:0016020">
    <property type="term" value="C:membrane"/>
    <property type="evidence" value="ECO:0007669"/>
    <property type="project" value="UniProtKB-SubCell"/>
</dbReference>
<comment type="subcellular location">
    <subcellularLocation>
        <location evidence="1">Membrane</location>
        <topology evidence="1">Multi-pass membrane protein</topology>
    </subcellularLocation>
</comment>
<evidence type="ECO:0000313" key="8">
    <source>
        <dbReference type="Proteomes" id="UP000469215"/>
    </source>
</evidence>
<gene>
    <name evidence="7" type="ORF">GSY69_12845</name>
</gene>
<sequence length="277" mass="28626">MTGEAVALDVRPASLAARAASCAIDAVAYSLLNIAIFVAAAWALARAENIDSLLLASLTTVLTVLAVVGIPCAVELLTHGRSPGKYALGLRIVRDDGGAISFRHAVLRALLWPIEVLALGGGIAALSGLLSPRCKRLGDHLAGTIAVDERARMPRLAPLRVPARLAGWADAADVTALPGPLLYRVAQFLATAAERAPASRLERAIELAEELNAYVAPAPPAGTHPEEFLAAIVDRSRREAVGRESAAAAGVERFRARVGALPYGLRLSGPGGGPGGP</sequence>
<dbReference type="AlphaFoldDB" id="A0A6N9HA10"/>
<reference evidence="7 8" key="1">
    <citation type="submission" date="2020-01" db="EMBL/GenBank/DDBJ databases">
        <authorList>
            <person name="Deng T."/>
        </authorList>
    </citation>
    <scope>NUCLEOTIDE SEQUENCE [LARGE SCALE GENOMIC DNA]</scope>
    <source>
        <strain evidence="7 8">5221</strain>
    </source>
</reference>
<proteinExistence type="predicted"/>
<accession>A0A6N9HA10</accession>
<dbReference type="Pfam" id="PF06271">
    <property type="entry name" value="RDD"/>
    <property type="match status" value="1"/>
</dbReference>
<evidence type="ECO:0000313" key="7">
    <source>
        <dbReference type="EMBL" id="MYM20825.1"/>
    </source>
</evidence>
<comment type="caution">
    <text evidence="7">The sequence shown here is derived from an EMBL/GenBank/DDBJ whole genome shotgun (WGS) entry which is preliminary data.</text>
</comment>
<feature type="transmembrane region" description="Helical" evidence="5">
    <location>
        <begin position="110"/>
        <end position="130"/>
    </location>
</feature>
<feature type="transmembrane region" description="Helical" evidence="5">
    <location>
        <begin position="26"/>
        <end position="45"/>
    </location>
</feature>
<keyword evidence="8" id="KW-1185">Reference proteome</keyword>
<name>A0A6N9HA10_9MICO</name>
<evidence type="ECO:0000256" key="3">
    <source>
        <dbReference type="ARBA" id="ARBA00022989"/>
    </source>
</evidence>
<evidence type="ECO:0000256" key="2">
    <source>
        <dbReference type="ARBA" id="ARBA00022692"/>
    </source>
</evidence>
<evidence type="ECO:0000256" key="4">
    <source>
        <dbReference type="ARBA" id="ARBA00023136"/>
    </source>
</evidence>
<evidence type="ECO:0000259" key="6">
    <source>
        <dbReference type="Pfam" id="PF06271"/>
    </source>
</evidence>
<protein>
    <submittedName>
        <fullName evidence="7">RDD family protein</fullName>
    </submittedName>
</protein>
<keyword evidence="3 5" id="KW-1133">Transmembrane helix</keyword>
<dbReference type="Proteomes" id="UP000469215">
    <property type="component" value="Unassembled WGS sequence"/>
</dbReference>
<feature type="domain" description="RDD" evidence="6">
    <location>
        <begin position="13"/>
        <end position="143"/>
    </location>
</feature>
<feature type="transmembrane region" description="Helical" evidence="5">
    <location>
        <begin position="52"/>
        <end position="77"/>
    </location>
</feature>
<evidence type="ECO:0000256" key="5">
    <source>
        <dbReference type="SAM" id="Phobius"/>
    </source>
</evidence>
<dbReference type="PANTHER" id="PTHR38480">
    <property type="entry name" value="SLR0254 PROTEIN"/>
    <property type="match status" value="1"/>
</dbReference>
<keyword evidence="2 5" id="KW-0812">Transmembrane</keyword>